<reference evidence="3" key="1">
    <citation type="journal article" date="2021" name="Microbiol. Resour. Announc.">
        <title>LGAAP: Leishmaniinae Genome Assembly and Annotation Pipeline.</title>
        <authorList>
            <person name="Almutairi H."/>
            <person name="Urbaniak M.D."/>
            <person name="Bates M.D."/>
            <person name="Jariyapan N."/>
            <person name="Kwakye-Nuako G."/>
            <person name="Thomaz-Soccol V."/>
            <person name="Al-Salem W.S."/>
            <person name="Dillon R.J."/>
            <person name="Bates P.A."/>
            <person name="Gatherer D."/>
        </authorList>
    </citation>
    <scope>NUCLEOTIDE SEQUENCE [LARGE SCALE GENOMIC DNA]</scope>
</reference>
<dbReference type="Gene3D" id="2.170.150.20">
    <property type="entry name" value="Peptide methionine sulfoxide reductase"/>
    <property type="match status" value="1"/>
</dbReference>
<gene>
    <name evidence="2" type="ORF">LSCM4_05860</name>
</gene>
<feature type="compositionally biased region" description="Low complexity" evidence="1">
    <location>
        <begin position="1"/>
        <end position="14"/>
    </location>
</feature>
<sequence length="604" mass="63227">MSYASSPSPYGPLSGPSPPAQRRKVATGRRLTPLPPSLLSSSSAAATAGAGAGGNCRPRQDAQRPLPPVSQIGRTARHDARSASSKTAVAAASLRLLFAETAPTSRASRSESDTCRVSVGGRTAARPSSEEGQRRHGSPATGHPTPQLAERFSDVPAKPCVVASSTVTHGRPKPRAPASPCNGCSGLVSGSAEREESRVLETASTGTNMSRPPAHLERNGQRQAWRGTSLRNVEKDATANPSGPLGTDAGMPSSSAEQRRGRVDLPYAPHDMDEPFFTDAQNWKTEEELPGPVWALLEGVALEGPYTSDLWTQAYVSPAELLSAPKASTSELPDVFLHREAQQRTNGFYACVRCGTPVCSPAHQVIPAYGSLRGIAVFDALHMDGVKLYVSISTLKGEARRLSCMRRCSLSSSRAATLQNRVDGAAELDAAAGGLRFLVHCRHCNGCLGAMRLGESARADSTNASKSSDLAAALAAAPTTALFCANSLCLAYMPHRTRARLDQALLDNTVPDFNVGSSSDGGAASEAPGQSRVVLGSLFGSQNGSVACGLEEAADGDREVMKRGTSFVDDEDNDGLRGSFDDLLAELDPYGDPASLSSGDDSDD</sequence>
<dbReference type="KEGG" id="loi:92361724"/>
<proteinExistence type="predicted"/>
<organism evidence="2 3">
    <name type="scientific">Leishmania orientalis</name>
    <dbReference type="NCBI Taxonomy" id="2249476"/>
    <lineage>
        <taxon>Eukaryota</taxon>
        <taxon>Discoba</taxon>
        <taxon>Euglenozoa</taxon>
        <taxon>Kinetoplastea</taxon>
        <taxon>Metakinetoplastina</taxon>
        <taxon>Trypanosomatida</taxon>
        <taxon>Trypanosomatidae</taxon>
        <taxon>Leishmaniinae</taxon>
        <taxon>Leishmania</taxon>
    </lineage>
</organism>
<comment type="caution">
    <text evidence="2">The sequence shown here is derived from an EMBL/GenBank/DDBJ whole genome shotgun (WGS) entry which is preliminary data.</text>
</comment>
<accession>A0A836H5F3</accession>
<protein>
    <submittedName>
        <fullName evidence="2">Uncharacterized protein</fullName>
    </submittedName>
</protein>
<feature type="compositionally biased region" description="Low complexity" evidence="1">
    <location>
        <begin position="28"/>
        <end position="49"/>
    </location>
</feature>
<dbReference type="AlphaFoldDB" id="A0A836H5F3"/>
<evidence type="ECO:0000313" key="3">
    <source>
        <dbReference type="Proteomes" id="UP000674143"/>
    </source>
</evidence>
<dbReference type="Proteomes" id="UP000674143">
    <property type="component" value="Unassembled WGS sequence"/>
</dbReference>
<dbReference type="EMBL" id="JAFHLR010000021">
    <property type="protein sequence ID" value="KAG5479852.1"/>
    <property type="molecule type" value="Genomic_DNA"/>
</dbReference>
<evidence type="ECO:0000256" key="1">
    <source>
        <dbReference type="SAM" id="MobiDB-lite"/>
    </source>
</evidence>
<dbReference type="RefSeq" id="XP_067063563.1">
    <property type="nucleotide sequence ID" value="XM_067207790.1"/>
</dbReference>
<keyword evidence="3" id="KW-1185">Reference proteome</keyword>
<evidence type="ECO:0000313" key="2">
    <source>
        <dbReference type="EMBL" id="KAG5479852.1"/>
    </source>
</evidence>
<feature type="region of interest" description="Disordered" evidence="1">
    <location>
        <begin position="1"/>
        <end position="88"/>
    </location>
</feature>
<reference evidence="3" key="2">
    <citation type="journal article" date="2021" name="Sci. Data">
        <title>Chromosome-scale genome sequencing, assembly and annotation of six genomes from subfamily Leishmaniinae.</title>
        <authorList>
            <person name="Almutairi H."/>
            <person name="Urbaniak M.D."/>
            <person name="Bates M.D."/>
            <person name="Jariyapan N."/>
            <person name="Kwakye-Nuako G."/>
            <person name="Thomaz Soccol V."/>
            <person name="Al-Salem W.S."/>
            <person name="Dillon R.J."/>
            <person name="Bates P.A."/>
            <person name="Gatherer D."/>
        </authorList>
    </citation>
    <scope>NUCLEOTIDE SEQUENCE [LARGE SCALE GENOMIC DNA]</scope>
</reference>
<feature type="region of interest" description="Disordered" evidence="1">
    <location>
        <begin position="561"/>
        <end position="604"/>
    </location>
</feature>
<dbReference type="GeneID" id="92361724"/>
<feature type="region of interest" description="Disordered" evidence="1">
    <location>
        <begin position="100"/>
        <end position="259"/>
    </location>
</feature>
<name>A0A836H5F3_9TRYP</name>
<feature type="compositionally biased region" description="Polar residues" evidence="1">
    <location>
        <begin position="595"/>
        <end position="604"/>
    </location>
</feature>